<evidence type="ECO:0000313" key="3">
    <source>
        <dbReference type="Proteomes" id="UP001222087"/>
    </source>
</evidence>
<dbReference type="RefSeq" id="WP_275089661.1">
    <property type="nucleotide sequence ID" value="NZ_CP119078.1"/>
</dbReference>
<feature type="transmembrane region" description="Helical" evidence="1">
    <location>
        <begin position="164"/>
        <end position="190"/>
    </location>
</feature>
<feature type="transmembrane region" description="Helical" evidence="1">
    <location>
        <begin position="81"/>
        <end position="106"/>
    </location>
</feature>
<gene>
    <name evidence="2" type="ORF">PXX05_03445</name>
</gene>
<dbReference type="EMBL" id="CP119078">
    <property type="protein sequence ID" value="WED43848.1"/>
    <property type="molecule type" value="Genomic_DNA"/>
</dbReference>
<keyword evidence="1" id="KW-1133">Transmembrane helix</keyword>
<reference evidence="2 3" key="1">
    <citation type="submission" date="2023-02" db="EMBL/GenBank/DDBJ databases">
        <title>Genome Sequence of L. cardiaca H63T.</title>
        <authorList>
            <person name="Lopez A.E."/>
            <person name="Cianciotto N.P."/>
        </authorList>
    </citation>
    <scope>NUCLEOTIDE SEQUENCE [LARGE SCALE GENOMIC DNA]</scope>
    <source>
        <strain evidence="2 3">H63</strain>
    </source>
</reference>
<evidence type="ECO:0000313" key="2">
    <source>
        <dbReference type="EMBL" id="WED43848.1"/>
    </source>
</evidence>
<feature type="transmembrane region" description="Helical" evidence="1">
    <location>
        <begin position="202"/>
        <end position="223"/>
    </location>
</feature>
<sequence length="318" mass="36345">MLLAELDLDALYNILDCEKLKELIGIFGEERIRQFLAESSNHPVLQYHFSRTMQSFALFINDAPSYPLIILWSILGLINLGLIALTVITVSVVLFTVGLSVFYFIANYLEMQKAEYKFEKFLQFIDLKNRVIDLIFEREGIQLELEEKPSFKDKKKLTRIRDSVGLTLFTASTLFGTFFLGINAIVASFGATILLSALTGPLGLMITLSICCGAGICFGINYYQMSKREDEKQFEQKYLTTLFNKKNSLCQHYREKKKLMDLTGDEQESNESYQAAKKIKRKENDSAKTNYSLPFFEKRMIVAGPTFLTNPNSLKLEI</sequence>
<dbReference type="Proteomes" id="UP001222087">
    <property type="component" value="Chromosome"/>
</dbReference>
<keyword evidence="1" id="KW-0472">Membrane</keyword>
<evidence type="ECO:0000256" key="1">
    <source>
        <dbReference type="SAM" id="Phobius"/>
    </source>
</evidence>
<accession>A0ABY8AT53</accession>
<feature type="transmembrane region" description="Helical" evidence="1">
    <location>
        <begin position="56"/>
        <end position="75"/>
    </location>
</feature>
<name>A0ABY8AT53_9GAMM</name>
<organism evidence="2 3">
    <name type="scientific">Legionella cardiaca</name>
    <dbReference type="NCBI Taxonomy" id="1071983"/>
    <lineage>
        <taxon>Bacteria</taxon>
        <taxon>Pseudomonadati</taxon>
        <taxon>Pseudomonadota</taxon>
        <taxon>Gammaproteobacteria</taxon>
        <taxon>Legionellales</taxon>
        <taxon>Legionellaceae</taxon>
        <taxon>Legionella</taxon>
    </lineage>
</organism>
<protein>
    <submittedName>
        <fullName evidence="2">Uncharacterized protein</fullName>
    </submittedName>
</protein>
<proteinExistence type="predicted"/>
<keyword evidence="3" id="KW-1185">Reference proteome</keyword>
<keyword evidence="1" id="KW-0812">Transmembrane</keyword>